<sequence length="228" mass="25705">MSQSGSSGTASSSGRHSKHTKLNIQSNLRDSPCRRDAFNDISELLDLLHINKVPGPRLIRFNKDSEEFFEHVGQGAQSTVQATSKDFSNQLLHLANNPVHDFAGSSFRTRVSSSADAWRGCVVKQLRNDRRGQSHLSQVEYGLRELKILCKTRFKSSNVIRLEGWGLCLDALEKRAFSPELLATPRLPLLILDRAKFDLSLFIKDHLRSFKRLIFMIVDFLPSILDAA</sequence>
<organism evidence="2 3">
    <name type="scientific">Penicillium malachiteum</name>
    <dbReference type="NCBI Taxonomy" id="1324776"/>
    <lineage>
        <taxon>Eukaryota</taxon>
        <taxon>Fungi</taxon>
        <taxon>Dikarya</taxon>
        <taxon>Ascomycota</taxon>
        <taxon>Pezizomycotina</taxon>
        <taxon>Eurotiomycetes</taxon>
        <taxon>Eurotiomycetidae</taxon>
        <taxon>Eurotiales</taxon>
        <taxon>Aspergillaceae</taxon>
        <taxon>Penicillium</taxon>
    </lineage>
</organism>
<evidence type="ECO:0000313" key="3">
    <source>
        <dbReference type="Proteomes" id="UP001215712"/>
    </source>
</evidence>
<protein>
    <submittedName>
        <fullName evidence="2">Uncharacterized protein</fullName>
    </submittedName>
</protein>
<evidence type="ECO:0000256" key="1">
    <source>
        <dbReference type="SAM" id="MobiDB-lite"/>
    </source>
</evidence>
<dbReference type="Proteomes" id="UP001215712">
    <property type="component" value="Unassembled WGS sequence"/>
</dbReference>
<accession>A0AAD6HG84</accession>
<proteinExistence type="predicted"/>
<comment type="caution">
    <text evidence="2">The sequence shown here is derived from an EMBL/GenBank/DDBJ whole genome shotgun (WGS) entry which is preliminary data.</text>
</comment>
<feature type="region of interest" description="Disordered" evidence="1">
    <location>
        <begin position="1"/>
        <end position="28"/>
    </location>
</feature>
<gene>
    <name evidence="2" type="ORF">N7493_009220</name>
</gene>
<feature type="compositionally biased region" description="Low complexity" evidence="1">
    <location>
        <begin position="1"/>
        <end position="14"/>
    </location>
</feature>
<dbReference type="EMBL" id="JAQJAN010000013">
    <property type="protein sequence ID" value="KAJ5712752.1"/>
    <property type="molecule type" value="Genomic_DNA"/>
</dbReference>
<name>A0AAD6HG84_9EURO</name>
<keyword evidence="3" id="KW-1185">Reference proteome</keyword>
<reference evidence="2" key="2">
    <citation type="submission" date="2023-01" db="EMBL/GenBank/DDBJ databases">
        <authorList>
            <person name="Petersen C."/>
        </authorList>
    </citation>
    <scope>NUCLEOTIDE SEQUENCE</scope>
    <source>
        <strain evidence="2">IBT 17514</strain>
    </source>
</reference>
<dbReference type="AlphaFoldDB" id="A0AAD6HG84"/>
<reference evidence="2" key="1">
    <citation type="journal article" date="2023" name="IMA Fungus">
        <title>Comparative genomic study of the Penicillium genus elucidates a diverse pangenome and 15 lateral gene transfer events.</title>
        <authorList>
            <person name="Petersen C."/>
            <person name="Sorensen T."/>
            <person name="Nielsen M.R."/>
            <person name="Sondergaard T.E."/>
            <person name="Sorensen J.L."/>
            <person name="Fitzpatrick D.A."/>
            <person name="Frisvad J.C."/>
            <person name="Nielsen K.L."/>
        </authorList>
    </citation>
    <scope>NUCLEOTIDE SEQUENCE</scope>
    <source>
        <strain evidence="2">IBT 17514</strain>
    </source>
</reference>
<evidence type="ECO:0000313" key="2">
    <source>
        <dbReference type="EMBL" id="KAJ5712752.1"/>
    </source>
</evidence>